<protein>
    <recommendedName>
        <fullName evidence="4">GLPGLI family protein</fullName>
    </recommendedName>
</protein>
<dbReference type="EMBL" id="FNAS01000001">
    <property type="protein sequence ID" value="SDD87978.1"/>
    <property type="molecule type" value="Genomic_DNA"/>
</dbReference>
<keyword evidence="3" id="KW-1185">Reference proteome</keyword>
<evidence type="ECO:0000256" key="1">
    <source>
        <dbReference type="SAM" id="SignalP"/>
    </source>
</evidence>
<sequence>MKKSLKLAVLSLFLGVQFSFAQQVVVNKPSDTRLLEINKKEFIGKPLDYLLSVIKVPIKSIQAYPNKNKNEINSLTFRYITYKEYLKTWDKEMNDRPTQLVIEFNQNWNFIGKRCYPNKNPQCTEWLPEDEKTLGNLIVYDIYVLGKD</sequence>
<keyword evidence="1" id="KW-0732">Signal</keyword>
<proteinExistence type="predicted"/>
<name>A0A1G6YC78_9FLAO</name>
<evidence type="ECO:0000313" key="3">
    <source>
        <dbReference type="Proteomes" id="UP000198517"/>
    </source>
</evidence>
<feature type="chain" id="PRO_5011528830" description="GLPGLI family protein" evidence="1">
    <location>
        <begin position="22"/>
        <end position="148"/>
    </location>
</feature>
<dbReference type="RefSeq" id="WP_245688735.1">
    <property type="nucleotide sequence ID" value="NZ_FNAS01000001.1"/>
</dbReference>
<evidence type="ECO:0008006" key="4">
    <source>
        <dbReference type="Google" id="ProtNLM"/>
    </source>
</evidence>
<gene>
    <name evidence="2" type="ORF">SAMN05421544_101108</name>
</gene>
<evidence type="ECO:0000313" key="2">
    <source>
        <dbReference type="EMBL" id="SDD87978.1"/>
    </source>
</evidence>
<dbReference type="AlphaFoldDB" id="A0A1G6YC78"/>
<dbReference type="Proteomes" id="UP000198517">
    <property type="component" value="Unassembled WGS sequence"/>
</dbReference>
<organism evidence="2 3">
    <name type="scientific">Riemerella columbipharyngis</name>
    <dbReference type="NCBI Taxonomy" id="1071918"/>
    <lineage>
        <taxon>Bacteria</taxon>
        <taxon>Pseudomonadati</taxon>
        <taxon>Bacteroidota</taxon>
        <taxon>Flavobacteriia</taxon>
        <taxon>Flavobacteriales</taxon>
        <taxon>Weeksellaceae</taxon>
        <taxon>Riemerella</taxon>
    </lineage>
</organism>
<accession>A0A1G6YC78</accession>
<dbReference type="STRING" id="1071918.SAMN05421544_101108"/>
<feature type="signal peptide" evidence="1">
    <location>
        <begin position="1"/>
        <end position="21"/>
    </location>
</feature>
<reference evidence="2 3" key="1">
    <citation type="submission" date="2016-10" db="EMBL/GenBank/DDBJ databases">
        <authorList>
            <person name="de Groot N.N."/>
        </authorList>
    </citation>
    <scope>NUCLEOTIDE SEQUENCE [LARGE SCALE GENOMIC DNA]</scope>
    <source>
        <strain evidence="2 3">DSM 24015</strain>
    </source>
</reference>